<evidence type="ECO:0000313" key="2">
    <source>
        <dbReference type="Proteomes" id="UP001596445"/>
    </source>
</evidence>
<dbReference type="CDD" id="cd02980">
    <property type="entry name" value="TRX_Fd_family"/>
    <property type="match status" value="1"/>
</dbReference>
<dbReference type="EMBL" id="JBHSZI010000001">
    <property type="protein sequence ID" value="MFC7058473.1"/>
    <property type="molecule type" value="Genomic_DNA"/>
</dbReference>
<sequence length="101" mass="11135">MQRRTGEQRDRDLTWVLVCTNERDSEYAACGGVGGEDVLAAVQEWLRERGLFWSEAAVVETACLGLCSEDGTAIAFQPRDEWFSDVTPGDVPALLAEQIEA</sequence>
<dbReference type="Gene3D" id="3.40.30.10">
    <property type="entry name" value="Glutaredoxin"/>
    <property type="match status" value="1"/>
</dbReference>
<dbReference type="RefSeq" id="WP_267161174.1">
    <property type="nucleotide sequence ID" value="NZ_CP112972.1"/>
</dbReference>
<gene>
    <name evidence="1" type="ORF">ACFQQG_10145</name>
</gene>
<evidence type="ECO:0000313" key="1">
    <source>
        <dbReference type="EMBL" id="MFC7058473.1"/>
    </source>
</evidence>
<protein>
    <submittedName>
        <fullName evidence="1">Ferredoxin</fullName>
    </submittedName>
</protein>
<keyword evidence="2" id="KW-1185">Reference proteome</keyword>
<organism evidence="1 2">
    <name type="scientific">Halovenus salina</name>
    <dbReference type="NCBI Taxonomy" id="1510225"/>
    <lineage>
        <taxon>Archaea</taxon>
        <taxon>Methanobacteriati</taxon>
        <taxon>Methanobacteriota</taxon>
        <taxon>Stenosarchaea group</taxon>
        <taxon>Halobacteria</taxon>
        <taxon>Halobacteriales</taxon>
        <taxon>Haloarculaceae</taxon>
        <taxon>Halovenus</taxon>
    </lineage>
</organism>
<dbReference type="Proteomes" id="UP001596445">
    <property type="component" value="Unassembled WGS sequence"/>
</dbReference>
<dbReference type="AlphaFoldDB" id="A0ABD5W2Q8"/>
<accession>A0ABD5W2Q8</accession>
<comment type="caution">
    <text evidence="1">The sequence shown here is derived from an EMBL/GenBank/DDBJ whole genome shotgun (WGS) entry which is preliminary data.</text>
</comment>
<reference evidence="1 2" key="1">
    <citation type="journal article" date="2019" name="Int. J. Syst. Evol. Microbiol.">
        <title>The Global Catalogue of Microorganisms (GCM) 10K type strain sequencing project: providing services to taxonomists for standard genome sequencing and annotation.</title>
        <authorList>
            <consortium name="The Broad Institute Genomics Platform"/>
            <consortium name="The Broad Institute Genome Sequencing Center for Infectious Disease"/>
            <person name="Wu L."/>
            <person name="Ma J."/>
        </authorList>
    </citation>
    <scope>NUCLEOTIDE SEQUENCE [LARGE SCALE GENOMIC DNA]</scope>
    <source>
        <strain evidence="1 2">JCM 30072</strain>
    </source>
</reference>
<dbReference type="SUPFAM" id="SSF52833">
    <property type="entry name" value="Thioredoxin-like"/>
    <property type="match status" value="1"/>
</dbReference>
<name>A0ABD5W2Q8_9EURY</name>
<dbReference type="InterPro" id="IPR036249">
    <property type="entry name" value="Thioredoxin-like_sf"/>
</dbReference>
<dbReference type="GeneID" id="76630469"/>
<proteinExistence type="predicted"/>